<evidence type="ECO:0000313" key="2">
    <source>
        <dbReference type="Proteomes" id="UP000187185"/>
    </source>
</evidence>
<dbReference type="Proteomes" id="UP000187185">
    <property type="component" value="Chromosome"/>
</dbReference>
<organism evidence="1 2">
    <name type="scientific">Microbacterium aurum</name>
    <dbReference type="NCBI Taxonomy" id="36805"/>
    <lineage>
        <taxon>Bacteria</taxon>
        <taxon>Bacillati</taxon>
        <taxon>Actinomycetota</taxon>
        <taxon>Actinomycetes</taxon>
        <taxon>Micrococcales</taxon>
        <taxon>Microbacteriaceae</taxon>
        <taxon>Microbacterium</taxon>
    </lineage>
</organism>
<protein>
    <submittedName>
        <fullName evidence="1">Uncharacterized protein</fullName>
    </submittedName>
</protein>
<evidence type="ECO:0000313" key="1">
    <source>
        <dbReference type="EMBL" id="APZ34268.1"/>
    </source>
</evidence>
<dbReference type="RefSeq" id="WP_076690582.1">
    <property type="nucleotide sequence ID" value="NZ_CP018762.1"/>
</dbReference>
<dbReference type="EMBL" id="CP018762">
    <property type="protein sequence ID" value="APZ34268.1"/>
    <property type="molecule type" value="Genomic_DNA"/>
</dbReference>
<gene>
    <name evidence="1" type="ORF">BOH66_08440</name>
</gene>
<name>A0A1P8U811_9MICO</name>
<dbReference type="AlphaFoldDB" id="A0A1P8U811"/>
<reference evidence="1 2" key="1">
    <citation type="submission" date="2016-12" db="EMBL/GenBank/DDBJ databases">
        <title>Complete genome sequence of Microbacterium aurum KACC 15219.</title>
        <authorList>
            <person name="Jung Y."/>
            <person name="Shin J.-H."/>
            <person name="Lee Y.-J."/>
            <person name="Yi H."/>
            <person name="Bahn Y.-S."/>
            <person name="Kim J.F."/>
            <person name="Lee D.-W."/>
        </authorList>
    </citation>
    <scope>NUCLEOTIDE SEQUENCE [LARGE SCALE GENOMIC DNA]</scope>
    <source>
        <strain evidence="1 2">KACC 15219</strain>
    </source>
</reference>
<dbReference type="STRING" id="36805.BOH66_08440"/>
<dbReference type="KEGG" id="maur:BOH66_08440"/>
<dbReference type="OrthoDB" id="4548404at2"/>
<proteinExistence type="predicted"/>
<keyword evidence="2" id="KW-1185">Reference proteome</keyword>
<sequence length="211" mass="22914">MPELHPDTFLRAAAWVPDDDPERPWEDAADLAAEWIWQRSEEEDAAPMLVTNTLQNARGIQSLQEVAQEGGHATPQVRDRFSAGPVLAYVPNAKTLDFAVGLAHGYSLVVVESVSFPLAEWAAGAGALNLLDGTATTSTIPDDVKRDLDFTVGFGGNNGWSGSHEKQHARRYLRQHAEDGRLDPDAAAAYVMAQGVSDKGARRLRELLSRG</sequence>
<accession>A0A1P8U811</accession>